<feature type="region of interest" description="Disordered" evidence="1">
    <location>
        <begin position="773"/>
        <end position="829"/>
    </location>
</feature>
<evidence type="ECO:0000256" key="1">
    <source>
        <dbReference type="SAM" id="MobiDB-lite"/>
    </source>
</evidence>
<dbReference type="OMA" id="KREDHYQ"/>
<feature type="compositionally biased region" description="Polar residues" evidence="1">
    <location>
        <begin position="672"/>
        <end position="686"/>
    </location>
</feature>
<name>A0A0L0DSS0_THETB</name>
<feature type="compositionally biased region" description="Basic and acidic residues" evidence="1">
    <location>
        <begin position="773"/>
        <end position="786"/>
    </location>
</feature>
<gene>
    <name evidence="2" type="ORF">AMSG_10966</name>
</gene>
<feature type="compositionally biased region" description="Basic and acidic residues" evidence="1">
    <location>
        <begin position="1006"/>
        <end position="1038"/>
    </location>
</feature>
<dbReference type="EMBL" id="GL349499">
    <property type="protein sequence ID" value="KNC55320.1"/>
    <property type="molecule type" value="Genomic_DNA"/>
</dbReference>
<feature type="compositionally biased region" description="Basic and acidic residues" evidence="1">
    <location>
        <begin position="1396"/>
        <end position="1412"/>
    </location>
</feature>
<dbReference type="eggNOG" id="KOG4475">
    <property type="taxonomic scope" value="Eukaryota"/>
</dbReference>
<keyword evidence="3" id="KW-1185">Reference proteome</keyword>
<evidence type="ECO:0000313" key="2">
    <source>
        <dbReference type="EMBL" id="KNC55320.1"/>
    </source>
</evidence>
<feature type="compositionally biased region" description="Low complexity" evidence="1">
    <location>
        <begin position="1439"/>
        <end position="1451"/>
    </location>
</feature>
<dbReference type="InterPro" id="IPR016024">
    <property type="entry name" value="ARM-type_fold"/>
</dbReference>
<feature type="region of interest" description="Disordered" evidence="1">
    <location>
        <begin position="57"/>
        <end position="79"/>
    </location>
</feature>
<reference evidence="2 3" key="1">
    <citation type="submission" date="2010-05" db="EMBL/GenBank/DDBJ databases">
        <title>The Genome Sequence of Thecamonas trahens ATCC 50062.</title>
        <authorList>
            <consortium name="The Broad Institute Genome Sequencing Platform"/>
            <person name="Russ C."/>
            <person name="Cuomo C."/>
            <person name="Shea T."/>
            <person name="Young S.K."/>
            <person name="Zeng Q."/>
            <person name="Koehrsen M."/>
            <person name="Haas B."/>
            <person name="Borodovsky M."/>
            <person name="Guigo R."/>
            <person name="Alvarado L."/>
            <person name="Berlin A."/>
            <person name="Bochicchio J."/>
            <person name="Borenstein D."/>
            <person name="Chapman S."/>
            <person name="Chen Z."/>
            <person name="Freedman E."/>
            <person name="Gellesch M."/>
            <person name="Goldberg J."/>
            <person name="Griggs A."/>
            <person name="Gujja S."/>
            <person name="Heilman E."/>
            <person name="Heiman D."/>
            <person name="Hepburn T."/>
            <person name="Howarth C."/>
            <person name="Jen D."/>
            <person name="Larson L."/>
            <person name="Mehta T."/>
            <person name="Park D."/>
            <person name="Pearson M."/>
            <person name="Roberts A."/>
            <person name="Saif S."/>
            <person name="Shenoy N."/>
            <person name="Sisk P."/>
            <person name="Stolte C."/>
            <person name="Sykes S."/>
            <person name="Thomson T."/>
            <person name="Walk T."/>
            <person name="White J."/>
            <person name="Yandava C."/>
            <person name="Burger G."/>
            <person name="Gray M.W."/>
            <person name="Holland P.W.H."/>
            <person name="King N."/>
            <person name="Lang F.B.F."/>
            <person name="Roger A.J."/>
            <person name="Ruiz-Trillo I."/>
            <person name="Lander E."/>
            <person name="Nusbaum C."/>
        </authorList>
    </citation>
    <scope>NUCLEOTIDE SEQUENCE [LARGE SCALE GENOMIC DNA]</scope>
    <source>
        <strain evidence="2 3">ATCC 50062</strain>
    </source>
</reference>
<sequence length="1564" mass="176995">MSSSLRGAPCFRSVGIELDNDTKAVLVAGDADVAADLLEQLFAAFYADGGGSVGGAGQGGSEAGGMTPGGGGEGERSLAPASSLDALHPDTTIIAAAQHGRDPAIGSGVTSVVTRQTLLSNFLPRDYSRVSLDIKKLSAAVSPDNADNMLEFFIVTIQLKIGLKTKTVVNFLTATPERFDDIVRHGFKGSFRPVIKWYQALFSKSKKILALMHQRPGDLDFVLATLQSGFRSTSRDVALWTCRMFTRLSFALAKQGLGPELWRWFITPVTGGMDCLVESFARHHDIKAALFGVFDVFGRSSFHELFHTHLPRKLAQPHRYMAFVHEMLEPLAAHSAARAAIVKDGTFELLLEQGLSGASGDRHPALRMTAVLFLAEFWNLFEPELASRPETETILALLKKATRDASIPLRITALTLLFNLMEEFAGARRKRTAQNSDATGLGASIYKTLVIALVDAQGTSTIRPFLLSNFAVFFQSLAAQKADNPLPLSLLLDPLIKQLTGCMLSMEDFDFLLVIAKLPWLSRAHVLLLLQFLGTVTVEDTLYGRVAAIPFLILINRFHKERRVQAYLAEFASATLQFFVSTTPPSIMPKYDPANKSVRPTPQRMEVEEWKRRKILVLEVLAKVIHLYHDTLNAELRPIIYSVLSKHRDEDGLRALLQFCEDADARHYEQQPSNLHATHTASSANKSAADGRGEPPDLSAWQGYTIDEVQDLAAAGEIDSATARAVSDAILAGVLDGGRYREDEAYDRGRGPTSDADRRGQYLADNDTAIAIDHHADGDDGYRAPDDGYYPPEHSEYATPPRREEPGAWGDETTPVRPKDWTPPQVTGLTPELASRIDDDIARAREKRLQRDRERYDKEMEAKFRTERLLEKTAVVVDYKSEKEAYQSRKRQARWDALWASADVEDIEFLDDAEEAALWVICGMFDEVTEGGLLFPKMPSKRVVKPEDIARLYNAASTKREEMARRRAAAKEREERERLVREEKFRRHQQELEAKRDDIERYRREKAVAAERARRSKVAAEEKKKEQEREKRERDARERKRIKREIREAKKAKAAAEARKKEEAARKAAEAEARKAEKYEQWRAEAQAKYRRDKARKEAEDKRKAEEEKAKAKEERRRKAAKRAAAQREHEEKKKLIAQHKAELRRKEQAEAAERAEAERVAKEEKDKQMRAAAARRKERERARATAAAKAKAAEEEKAAAEEAERKRRAALVRKRALEASSRANSVAGSELARAAREERERSRRVEQERREREEREKREKRQREQLAKREREKAEREKRERAKLDDKARAEREREDRARAEREARERAERERREREDRERRAYEDRERRERAERERREREDREQRERSDRTERERREREAHERDERERRERDERERREREAALQTRASGGADSRASARGDSRASVRTDSRASARAQTPPQRTSSVKKADSPKRVPSTKKAGGSSGGAAKSANEQAVLDALAAMEAAGYHPNRTLTASTSVVEALEQFVEVLETKSEAVDDADDEMAFLEMMEELTDVADEVDTAATMLMVDSTDTAARSQLDEVVAQAKDAVSRASVLMVRFA</sequence>
<accession>A0A0L0DSS0</accession>
<proteinExistence type="predicted"/>
<dbReference type="RefSeq" id="XP_013753043.1">
    <property type="nucleotide sequence ID" value="XM_013897589.1"/>
</dbReference>
<dbReference type="GeneID" id="25569059"/>
<feature type="compositionally biased region" description="Basic and acidic residues" evidence="1">
    <location>
        <begin position="1234"/>
        <end position="1382"/>
    </location>
</feature>
<organism evidence="2 3">
    <name type="scientific">Thecamonas trahens ATCC 50062</name>
    <dbReference type="NCBI Taxonomy" id="461836"/>
    <lineage>
        <taxon>Eukaryota</taxon>
        <taxon>Apusozoa</taxon>
        <taxon>Apusomonadida</taxon>
        <taxon>Apusomonadidae</taxon>
        <taxon>Thecamonas</taxon>
    </lineage>
</organism>
<feature type="compositionally biased region" description="Basic and acidic residues" evidence="1">
    <location>
        <begin position="1126"/>
        <end position="1184"/>
    </location>
</feature>
<feature type="compositionally biased region" description="Basic and acidic residues" evidence="1">
    <location>
        <begin position="793"/>
        <end position="806"/>
    </location>
</feature>
<dbReference type="SUPFAM" id="SSF48371">
    <property type="entry name" value="ARM repeat"/>
    <property type="match status" value="1"/>
</dbReference>
<feature type="compositionally biased region" description="Basic and acidic residues" evidence="1">
    <location>
        <begin position="1045"/>
        <end position="1117"/>
    </location>
</feature>
<evidence type="ECO:0000313" key="3">
    <source>
        <dbReference type="Proteomes" id="UP000054408"/>
    </source>
</evidence>
<feature type="region of interest" description="Disordered" evidence="1">
    <location>
        <begin position="672"/>
        <end position="700"/>
    </location>
</feature>
<protein>
    <submittedName>
        <fullName evidence="2">Uncharacterized protein</fullName>
    </submittedName>
</protein>
<feature type="region of interest" description="Disordered" evidence="1">
    <location>
        <begin position="1006"/>
        <end position="1451"/>
    </location>
</feature>
<dbReference type="Proteomes" id="UP000054408">
    <property type="component" value="Unassembled WGS sequence"/>
</dbReference>
<feature type="compositionally biased region" description="Polar residues" evidence="1">
    <location>
        <begin position="1415"/>
        <end position="1426"/>
    </location>
</feature>
<dbReference type="OrthoDB" id="312045at2759"/>
<feature type="compositionally biased region" description="Gly residues" evidence="1">
    <location>
        <begin position="57"/>
        <end position="72"/>
    </location>
</feature>
<feature type="compositionally biased region" description="Basic and acidic residues" evidence="1">
    <location>
        <begin position="1192"/>
        <end position="1206"/>
    </location>
</feature>
<dbReference type="STRING" id="461836.A0A0L0DSS0"/>